<feature type="transmembrane region" description="Helical" evidence="1">
    <location>
        <begin position="103"/>
        <end position="127"/>
    </location>
</feature>
<feature type="transmembrane region" description="Helical" evidence="1">
    <location>
        <begin position="290"/>
        <end position="315"/>
    </location>
</feature>
<reference evidence="2 3" key="1">
    <citation type="journal article" date="2019" name="Int. J. Syst. Evol. Microbiol.">
        <title>The Global Catalogue of Microorganisms (GCM) 10K type strain sequencing project: providing services to taxonomists for standard genome sequencing and annotation.</title>
        <authorList>
            <consortium name="The Broad Institute Genomics Platform"/>
            <consortium name="The Broad Institute Genome Sequencing Center for Infectious Disease"/>
            <person name="Wu L."/>
            <person name="Ma J."/>
        </authorList>
    </citation>
    <scope>NUCLEOTIDE SEQUENCE [LARGE SCALE GENOMIC DNA]</scope>
    <source>
        <strain evidence="2 3">JCM 1405</strain>
    </source>
</reference>
<accession>A0ABN1J2I8</accession>
<evidence type="ECO:0000313" key="2">
    <source>
        <dbReference type="EMBL" id="GAA0726550.1"/>
    </source>
</evidence>
<dbReference type="InterPro" id="IPR018710">
    <property type="entry name" value="DUF2232"/>
</dbReference>
<feature type="transmembrane region" description="Helical" evidence="1">
    <location>
        <begin position="223"/>
        <end position="244"/>
    </location>
</feature>
<dbReference type="RefSeq" id="WP_343769871.1">
    <property type="nucleotide sequence ID" value="NZ_BAAACF010000002.1"/>
</dbReference>
<gene>
    <name evidence="2" type="ORF">GCM10008905_23260</name>
</gene>
<keyword evidence="1" id="KW-0812">Transmembrane</keyword>
<dbReference type="PANTHER" id="PTHR37185:SF3">
    <property type="entry name" value="MEMBRANE PROTEIN"/>
    <property type="match status" value="1"/>
</dbReference>
<keyword evidence="3" id="KW-1185">Reference proteome</keyword>
<sequence>MYNRVYNTKSVVEAGIITGIIVLLALMNIYMPVFSVFGRFILPIPVVVLMLRHNLKVTITSIAVSGILVGIMYNPLSGISSAIMFGLTGIALGYCIKKDKDVSISILILSMASIIGTIIDMVIYISIISKSTLVGFIDEMIKVMNESMQLTLNMYSKMGVSEEQLKPLTESFKTMSSDFLIRVIPGMVILSSIIFAYFTYIITRAILKRLNYNIKEMPKIAHIHVNIKVATFAAIGLLVGVILVKQNIKAGEYILNSSQMLLQYLFLFSGVSVVIYYLRFKYKLSKGISSIIIIFTLFSQLAFLYTVLGISDIIIDFRKLNTEEIINTK</sequence>
<protein>
    <submittedName>
        <fullName evidence="2">YybS family protein</fullName>
    </submittedName>
</protein>
<keyword evidence="1" id="KW-1133">Transmembrane helix</keyword>
<feature type="transmembrane region" description="Helical" evidence="1">
    <location>
        <begin position="16"/>
        <end position="42"/>
    </location>
</feature>
<keyword evidence="1" id="KW-0472">Membrane</keyword>
<proteinExistence type="predicted"/>
<comment type="caution">
    <text evidence="2">The sequence shown here is derived from an EMBL/GenBank/DDBJ whole genome shotgun (WGS) entry which is preliminary data.</text>
</comment>
<dbReference type="Proteomes" id="UP001500339">
    <property type="component" value="Unassembled WGS sequence"/>
</dbReference>
<organism evidence="2 3">
    <name type="scientific">Clostridium malenominatum</name>
    <dbReference type="NCBI Taxonomy" id="1539"/>
    <lineage>
        <taxon>Bacteria</taxon>
        <taxon>Bacillati</taxon>
        <taxon>Bacillota</taxon>
        <taxon>Clostridia</taxon>
        <taxon>Eubacteriales</taxon>
        <taxon>Clostridiaceae</taxon>
        <taxon>Clostridium</taxon>
    </lineage>
</organism>
<dbReference type="Pfam" id="PF09991">
    <property type="entry name" value="DUF2232"/>
    <property type="match status" value="1"/>
</dbReference>
<evidence type="ECO:0000313" key="3">
    <source>
        <dbReference type="Proteomes" id="UP001500339"/>
    </source>
</evidence>
<dbReference type="EMBL" id="BAAACF010000002">
    <property type="protein sequence ID" value="GAA0726550.1"/>
    <property type="molecule type" value="Genomic_DNA"/>
</dbReference>
<feature type="transmembrane region" description="Helical" evidence="1">
    <location>
        <begin position="179"/>
        <end position="202"/>
    </location>
</feature>
<feature type="transmembrane region" description="Helical" evidence="1">
    <location>
        <begin position="260"/>
        <end position="278"/>
    </location>
</feature>
<name>A0ABN1J2I8_9CLOT</name>
<evidence type="ECO:0000256" key="1">
    <source>
        <dbReference type="SAM" id="Phobius"/>
    </source>
</evidence>
<feature type="transmembrane region" description="Helical" evidence="1">
    <location>
        <begin position="54"/>
        <end position="73"/>
    </location>
</feature>
<dbReference type="PANTHER" id="PTHR37185">
    <property type="entry name" value="MEMBRANE PROTEIN"/>
    <property type="match status" value="1"/>
</dbReference>